<evidence type="ECO:0000259" key="3">
    <source>
        <dbReference type="Pfam" id="PF02525"/>
    </source>
</evidence>
<reference evidence="4 5" key="1">
    <citation type="submission" date="2018-12" db="EMBL/GenBank/DDBJ databases">
        <authorList>
            <consortium name="Pathogen Informatics"/>
        </authorList>
    </citation>
    <scope>NUCLEOTIDE SEQUENCE [LARGE SCALE GENOMIC DNA]</scope>
    <source>
        <strain evidence="4 5">NCTC5906</strain>
    </source>
</reference>
<evidence type="ECO:0000256" key="2">
    <source>
        <dbReference type="ARBA" id="ARBA00023002"/>
    </source>
</evidence>
<dbReference type="GO" id="GO:0005829">
    <property type="term" value="C:cytosol"/>
    <property type="evidence" value="ECO:0007669"/>
    <property type="project" value="TreeGrafter"/>
</dbReference>
<dbReference type="Pfam" id="PF02525">
    <property type="entry name" value="Flavodoxin_2"/>
    <property type="match status" value="1"/>
</dbReference>
<name>A0A448FBC9_AGGAP</name>
<dbReference type="GO" id="GO:0003955">
    <property type="term" value="F:NAD(P)H dehydrogenase (quinone) activity"/>
    <property type="evidence" value="ECO:0007669"/>
    <property type="project" value="TreeGrafter"/>
</dbReference>
<dbReference type="AlphaFoldDB" id="A0A448FBC9"/>
<organism evidence="4 5">
    <name type="scientific">Aggregatibacter aphrophilus ATCC 33389</name>
    <dbReference type="NCBI Taxonomy" id="985008"/>
    <lineage>
        <taxon>Bacteria</taxon>
        <taxon>Pseudomonadati</taxon>
        <taxon>Pseudomonadota</taxon>
        <taxon>Gammaproteobacteria</taxon>
        <taxon>Pasteurellales</taxon>
        <taxon>Pasteurellaceae</taxon>
        <taxon>Aggregatibacter</taxon>
    </lineage>
</organism>
<dbReference type="Proteomes" id="UP000272690">
    <property type="component" value="Chromosome"/>
</dbReference>
<accession>A0A448FBC9</accession>
<evidence type="ECO:0000313" key="4">
    <source>
        <dbReference type="EMBL" id="VEF44257.1"/>
    </source>
</evidence>
<dbReference type="PANTHER" id="PTHR10204:SF34">
    <property type="entry name" value="NAD(P)H DEHYDROGENASE [QUINONE] 1 ISOFORM 1"/>
    <property type="match status" value="1"/>
</dbReference>
<dbReference type="SUPFAM" id="SSF52218">
    <property type="entry name" value="Flavoproteins"/>
    <property type="match status" value="1"/>
</dbReference>
<sequence>MKHLIISAHPNPQSFNRALVEEVIKATRQVGAETVVRDLYTLDFNPVLSWSELNATMEGIVPAEIKFEQKLIAEAELITFIYPLWWMGFPAILKGYLDRVLSYGFAYQNENGVSVGLLGNKKMQHFITMGNGIEKYQQLGFDKALQSCLVDGLFNFCGITDIQHEVFGNIHLLDEAGYQSVLTSVFEKTLENLTALLPSESEN</sequence>
<dbReference type="EC" id="1.6.99.-" evidence="4"/>
<feature type="domain" description="Flavodoxin-like fold" evidence="3">
    <location>
        <begin position="1"/>
        <end position="171"/>
    </location>
</feature>
<protein>
    <submittedName>
        <fullName evidence="4">General stress protein 14</fullName>
        <ecNumber evidence="4">1.6.99.-</ecNumber>
    </submittedName>
</protein>
<dbReference type="PANTHER" id="PTHR10204">
    <property type="entry name" value="NAD P H OXIDOREDUCTASE-RELATED"/>
    <property type="match status" value="1"/>
</dbReference>
<dbReference type="Gene3D" id="3.40.50.360">
    <property type="match status" value="1"/>
</dbReference>
<dbReference type="EMBL" id="LR134327">
    <property type="protein sequence ID" value="VEF44257.1"/>
    <property type="molecule type" value="Genomic_DNA"/>
</dbReference>
<comment type="similarity">
    <text evidence="1">Belongs to the NAD(P)H dehydrogenase (quinone) family.</text>
</comment>
<evidence type="ECO:0000256" key="1">
    <source>
        <dbReference type="ARBA" id="ARBA00006252"/>
    </source>
</evidence>
<dbReference type="RefSeq" id="WP_005704000.1">
    <property type="nucleotide sequence ID" value="NZ_AEWB02000015.1"/>
</dbReference>
<dbReference type="GeneID" id="49636288"/>
<evidence type="ECO:0000313" key="5">
    <source>
        <dbReference type="Proteomes" id="UP000272690"/>
    </source>
</evidence>
<dbReference type="InterPro" id="IPR029039">
    <property type="entry name" value="Flavoprotein-like_sf"/>
</dbReference>
<dbReference type="InterPro" id="IPR051545">
    <property type="entry name" value="NAD(P)H_dehydrogenase_qn"/>
</dbReference>
<keyword evidence="2 4" id="KW-0560">Oxidoreductase</keyword>
<gene>
    <name evidence="4" type="primary">ywrO</name>
    <name evidence="4" type="ORF">NCTC5906_01889</name>
</gene>
<dbReference type="OrthoDB" id="9798454at2"/>
<proteinExistence type="inferred from homology"/>
<dbReference type="InterPro" id="IPR003680">
    <property type="entry name" value="Flavodoxin_fold"/>
</dbReference>